<gene>
    <name evidence="1" type="ORF">GCM10025876_00940</name>
</gene>
<keyword evidence="2" id="KW-1185">Reference proteome</keyword>
<evidence type="ECO:0000313" key="1">
    <source>
        <dbReference type="EMBL" id="GMA33890.1"/>
    </source>
</evidence>
<dbReference type="Proteomes" id="UP001157125">
    <property type="component" value="Unassembled WGS sequence"/>
</dbReference>
<dbReference type="InterPro" id="IPR012467">
    <property type="entry name" value="DUF1684"/>
</dbReference>
<evidence type="ECO:0008006" key="3">
    <source>
        <dbReference type="Google" id="ProtNLM"/>
    </source>
</evidence>
<proteinExistence type="predicted"/>
<evidence type="ECO:0000313" key="2">
    <source>
        <dbReference type="Proteomes" id="UP001157125"/>
    </source>
</evidence>
<organism evidence="1 2">
    <name type="scientific">Demequina litorisediminis</name>
    <dbReference type="NCBI Taxonomy" id="1849022"/>
    <lineage>
        <taxon>Bacteria</taxon>
        <taxon>Bacillati</taxon>
        <taxon>Actinomycetota</taxon>
        <taxon>Actinomycetes</taxon>
        <taxon>Micrococcales</taxon>
        <taxon>Demequinaceae</taxon>
        <taxon>Demequina</taxon>
    </lineage>
</organism>
<accession>A0ABQ6I827</accession>
<protein>
    <recommendedName>
        <fullName evidence="3">DUF1684 domain-containing protein</fullName>
    </recommendedName>
</protein>
<sequence length="199" mass="21589">MHYSWHVLDWRREVASIYAEVRQTADAAAAHARWCERRAHLLATHPATPVPPAHRASFAPVVAAYDPAWRFEVAVEEAAAERREVPTATDGVVPFERIGRVTLDGLGSLDVWWLDSYGGGVFVPLKDTSPGSYGGGRYVLDTVKGADLGGALDGLVIDLNFAFQPSCAYSSDWVCPLPGPGNRLDVAVDVGERYTPLEA</sequence>
<name>A0ABQ6I827_9MICO</name>
<dbReference type="PANTHER" id="PTHR41913:SF1">
    <property type="entry name" value="DUF1684 DOMAIN-CONTAINING PROTEIN"/>
    <property type="match status" value="1"/>
</dbReference>
<reference evidence="2" key="1">
    <citation type="journal article" date="2019" name="Int. J. Syst. Evol. Microbiol.">
        <title>The Global Catalogue of Microorganisms (GCM) 10K type strain sequencing project: providing services to taxonomists for standard genome sequencing and annotation.</title>
        <authorList>
            <consortium name="The Broad Institute Genomics Platform"/>
            <consortium name="The Broad Institute Genome Sequencing Center for Infectious Disease"/>
            <person name="Wu L."/>
            <person name="Ma J."/>
        </authorList>
    </citation>
    <scope>NUCLEOTIDE SEQUENCE [LARGE SCALE GENOMIC DNA]</scope>
    <source>
        <strain evidence="2">NBRC 112299</strain>
    </source>
</reference>
<dbReference type="EMBL" id="BSUN01000001">
    <property type="protein sequence ID" value="GMA33890.1"/>
    <property type="molecule type" value="Genomic_DNA"/>
</dbReference>
<comment type="caution">
    <text evidence="1">The sequence shown here is derived from an EMBL/GenBank/DDBJ whole genome shotgun (WGS) entry which is preliminary data.</text>
</comment>
<dbReference type="Pfam" id="PF07920">
    <property type="entry name" value="DUF1684"/>
    <property type="match status" value="1"/>
</dbReference>
<dbReference type="RefSeq" id="WP_284327107.1">
    <property type="nucleotide sequence ID" value="NZ_BSUN01000001.1"/>
</dbReference>
<dbReference type="PANTHER" id="PTHR41913">
    <property type="entry name" value="DUF1684 DOMAIN-CONTAINING PROTEIN"/>
    <property type="match status" value="1"/>
</dbReference>